<organism evidence="2 3">
    <name type="scientific">Alternaria alternata</name>
    <name type="common">Alternaria rot fungus</name>
    <name type="synonym">Torula alternata</name>
    <dbReference type="NCBI Taxonomy" id="5599"/>
    <lineage>
        <taxon>Eukaryota</taxon>
        <taxon>Fungi</taxon>
        <taxon>Dikarya</taxon>
        <taxon>Ascomycota</taxon>
        <taxon>Pezizomycotina</taxon>
        <taxon>Dothideomycetes</taxon>
        <taxon>Pleosporomycetidae</taxon>
        <taxon>Pleosporales</taxon>
        <taxon>Pleosporineae</taxon>
        <taxon>Pleosporaceae</taxon>
        <taxon>Alternaria</taxon>
        <taxon>Alternaria sect. Alternaria</taxon>
        <taxon>Alternaria alternata complex</taxon>
    </lineage>
</organism>
<keyword evidence="3" id="KW-1185">Reference proteome</keyword>
<dbReference type="Pfam" id="PF20150">
    <property type="entry name" value="2EXR"/>
    <property type="match status" value="1"/>
</dbReference>
<dbReference type="Proteomes" id="UP000077248">
    <property type="component" value="Unassembled WGS sequence"/>
</dbReference>
<dbReference type="AlphaFoldDB" id="A0A177E3P6"/>
<dbReference type="EMBL" id="KV441469">
    <property type="protein sequence ID" value="OAG26398.1"/>
    <property type="molecule type" value="Genomic_DNA"/>
</dbReference>
<dbReference type="GeneID" id="29117395"/>
<evidence type="ECO:0000259" key="1">
    <source>
        <dbReference type="Pfam" id="PF20150"/>
    </source>
</evidence>
<feature type="domain" description="2EXR" evidence="1">
    <location>
        <begin position="40"/>
        <end position="117"/>
    </location>
</feature>
<protein>
    <recommendedName>
        <fullName evidence="1">2EXR domain-containing protein</fullName>
    </recommendedName>
</protein>
<accession>A0A177E3P6</accession>
<evidence type="ECO:0000313" key="3">
    <source>
        <dbReference type="Proteomes" id="UP000077248"/>
    </source>
</evidence>
<dbReference type="VEuPathDB" id="FungiDB:CC77DRAFT_46494"/>
<name>A0A177E3P6_ALTAL</name>
<dbReference type="RefSeq" id="XP_018391819.1">
    <property type="nucleotide sequence ID" value="XM_018531801.1"/>
</dbReference>
<reference evidence="2 3" key="1">
    <citation type="submission" date="2016-05" db="EMBL/GenBank/DDBJ databases">
        <title>Comparative analysis of secretome profiles of manganese(II)-oxidizing ascomycete fungi.</title>
        <authorList>
            <consortium name="DOE Joint Genome Institute"/>
            <person name="Zeiner C.A."/>
            <person name="Purvine S.O."/>
            <person name="Zink E.M."/>
            <person name="Wu S."/>
            <person name="Pasa-Tolic L."/>
            <person name="Chaput D.L."/>
            <person name="Haridas S."/>
            <person name="Grigoriev I.V."/>
            <person name="Santelli C.M."/>
            <person name="Hansel C.M."/>
        </authorList>
    </citation>
    <scope>NUCLEOTIDE SEQUENCE [LARGE SCALE GENOMIC DNA]</scope>
    <source>
        <strain evidence="2 3">SRC1lrK2f</strain>
    </source>
</reference>
<gene>
    <name evidence="2" type="ORF">CC77DRAFT_46494</name>
</gene>
<sequence length="288" mass="33478">MLRHVTKKLKCVLLPTQSKSDKATRQAKSLRTNRIIHPTFHLFMRLPKELRLMIYDNIIGTTRRQLPLTNARIYYDYLHSAILQTCKQVAEEAGPILHRRRIEILGPPVLTIRINPNRYDSALYFIKHLLKLIGECRAAEIEETGASANVILPWLFSGDKDRNIRIGTLFSVELSQSSPITNGRKFQDFFQRTMRHMRRQSTVVVRLLVDGLFRTHPFNNMEFWSETAVDLEQYSRMINFRFVFVVPKQQLESYKGLAVRPRSVPPWITEDMWSVEAAKRGGVDPAVD</sequence>
<proteinExistence type="predicted"/>
<evidence type="ECO:0000313" key="2">
    <source>
        <dbReference type="EMBL" id="OAG26398.1"/>
    </source>
</evidence>
<dbReference type="KEGG" id="aalt:CC77DRAFT_46494"/>
<dbReference type="InterPro" id="IPR045518">
    <property type="entry name" value="2EXR"/>
</dbReference>